<name>A0A9P5TLQ4_GYMJU</name>
<evidence type="ECO:0000256" key="5">
    <source>
        <dbReference type="SAM" id="Phobius"/>
    </source>
</evidence>
<feature type="transmembrane region" description="Helical" evidence="5">
    <location>
        <begin position="433"/>
        <end position="455"/>
    </location>
</feature>
<dbReference type="PANTHER" id="PTHR23502:SF5">
    <property type="entry name" value="QUINIDINE RESISTANCE PROTEIN 3"/>
    <property type="match status" value="1"/>
</dbReference>
<dbReference type="Gene3D" id="1.20.1720.10">
    <property type="entry name" value="Multidrug resistance protein D"/>
    <property type="match status" value="1"/>
</dbReference>
<dbReference type="AlphaFoldDB" id="A0A9P5TLQ4"/>
<comment type="subcellular location">
    <subcellularLocation>
        <location evidence="1">Membrane</location>
        <topology evidence="1">Multi-pass membrane protein</topology>
    </subcellularLocation>
</comment>
<feature type="transmembrane region" description="Helical" evidence="5">
    <location>
        <begin position="191"/>
        <end position="208"/>
    </location>
</feature>
<feature type="transmembrane region" description="Helical" evidence="5">
    <location>
        <begin position="461"/>
        <end position="482"/>
    </location>
</feature>
<keyword evidence="4 5" id="KW-0472">Membrane</keyword>
<evidence type="ECO:0000256" key="4">
    <source>
        <dbReference type="ARBA" id="ARBA00023136"/>
    </source>
</evidence>
<feature type="domain" description="Major facilitator superfamily (MFS) profile" evidence="6">
    <location>
        <begin position="35"/>
        <end position="486"/>
    </location>
</feature>
<sequence length="499" mass="54486">MDDPASQRQSQVHSIEHAAVRDDPRKWSKGRKRFTLALVSSASLLLTLAVSIYNPAIDDIIQDLNTSFESISWTISIHALVQGCFPLMWGAFSELYGRKVVYLLSIALFILGSGIAGATNSIGMLIEMRVIQGIGGSAVLTIGAATLADIYDPEERGSAMGLYYAAPLIGPSLGPLIGGALTSFFSWRATFYFLAIFGGVSFIGFLFFKDTFRPQRSSVYQAALRDVLESSKNLAAVPSYEDRRHLLASTTEEAGSENQPLLKQDVKLKLSDMHLIRPIVQVSKRLNNICILIASGLIYGGITYCISYTSVRTFGGPPYNYQPLFLGLVLLSFGVGNMFGSVLGGRWSDYIRKIYKDKNGGVSKCEDRLNSAKIMMPILPLSLLGYGWMAEKKFPILPICVAMFLTGFSSLWIYSSILAYIVDANAGRSSSAVAVNSFFRGLMAFIAAEVAIPLQTALGDGSLYTLISGIMIIESGLLLLLITKGGEWRESAEREEKRL</sequence>
<evidence type="ECO:0000256" key="2">
    <source>
        <dbReference type="ARBA" id="ARBA00022692"/>
    </source>
</evidence>
<feature type="transmembrane region" description="Helical" evidence="5">
    <location>
        <begin position="100"/>
        <end position="118"/>
    </location>
</feature>
<keyword evidence="3 5" id="KW-1133">Transmembrane helix</keyword>
<organism evidence="7 8">
    <name type="scientific">Gymnopilus junonius</name>
    <name type="common">Spectacular rustgill mushroom</name>
    <name type="synonym">Gymnopilus spectabilis subsp. junonius</name>
    <dbReference type="NCBI Taxonomy" id="109634"/>
    <lineage>
        <taxon>Eukaryota</taxon>
        <taxon>Fungi</taxon>
        <taxon>Dikarya</taxon>
        <taxon>Basidiomycota</taxon>
        <taxon>Agaricomycotina</taxon>
        <taxon>Agaricomycetes</taxon>
        <taxon>Agaricomycetidae</taxon>
        <taxon>Agaricales</taxon>
        <taxon>Agaricineae</taxon>
        <taxon>Hymenogastraceae</taxon>
        <taxon>Gymnopilus</taxon>
    </lineage>
</organism>
<dbReference type="InterPro" id="IPR036259">
    <property type="entry name" value="MFS_trans_sf"/>
</dbReference>
<dbReference type="PANTHER" id="PTHR23502">
    <property type="entry name" value="MAJOR FACILITATOR SUPERFAMILY"/>
    <property type="match status" value="1"/>
</dbReference>
<dbReference type="GO" id="GO:0005886">
    <property type="term" value="C:plasma membrane"/>
    <property type="evidence" value="ECO:0007669"/>
    <property type="project" value="TreeGrafter"/>
</dbReference>
<feature type="transmembrane region" description="Helical" evidence="5">
    <location>
        <begin position="374"/>
        <end position="390"/>
    </location>
</feature>
<dbReference type="Pfam" id="PF07690">
    <property type="entry name" value="MFS_1"/>
    <property type="match status" value="1"/>
</dbReference>
<evidence type="ECO:0000256" key="3">
    <source>
        <dbReference type="ARBA" id="ARBA00022989"/>
    </source>
</evidence>
<dbReference type="Proteomes" id="UP000724874">
    <property type="component" value="Unassembled WGS sequence"/>
</dbReference>
<reference evidence="7" key="1">
    <citation type="submission" date="2020-11" db="EMBL/GenBank/DDBJ databases">
        <authorList>
            <consortium name="DOE Joint Genome Institute"/>
            <person name="Ahrendt S."/>
            <person name="Riley R."/>
            <person name="Andreopoulos W."/>
            <person name="LaButti K."/>
            <person name="Pangilinan J."/>
            <person name="Ruiz-duenas F.J."/>
            <person name="Barrasa J.M."/>
            <person name="Sanchez-Garcia M."/>
            <person name="Camarero S."/>
            <person name="Miyauchi S."/>
            <person name="Serrano A."/>
            <person name="Linde D."/>
            <person name="Babiker R."/>
            <person name="Drula E."/>
            <person name="Ayuso-Fernandez I."/>
            <person name="Pacheco R."/>
            <person name="Padilla G."/>
            <person name="Ferreira P."/>
            <person name="Barriuso J."/>
            <person name="Kellner H."/>
            <person name="Castanera R."/>
            <person name="Alfaro M."/>
            <person name="Ramirez L."/>
            <person name="Pisabarro A.G."/>
            <person name="Kuo A."/>
            <person name="Tritt A."/>
            <person name="Lipzen A."/>
            <person name="He G."/>
            <person name="Yan M."/>
            <person name="Ng V."/>
            <person name="Cullen D."/>
            <person name="Martin F."/>
            <person name="Rosso M.-N."/>
            <person name="Henrissat B."/>
            <person name="Hibbett D."/>
            <person name="Martinez A.T."/>
            <person name="Grigoriev I.V."/>
        </authorList>
    </citation>
    <scope>NUCLEOTIDE SEQUENCE</scope>
    <source>
        <strain evidence="7">AH 44721</strain>
    </source>
</reference>
<dbReference type="EMBL" id="JADNYJ010000075">
    <property type="protein sequence ID" value="KAF8890526.1"/>
    <property type="molecule type" value="Genomic_DNA"/>
</dbReference>
<dbReference type="SUPFAM" id="SSF103473">
    <property type="entry name" value="MFS general substrate transporter"/>
    <property type="match status" value="1"/>
</dbReference>
<accession>A0A9P5TLQ4</accession>
<feature type="transmembrane region" description="Helical" evidence="5">
    <location>
        <begin position="130"/>
        <end position="150"/>
    </location>
</feature>
<evidence type="ECO:0000313" key="8">
    <source>
        <dbReference type="Proteomes" id="UP000724874"/>
    </source>
</evidence>
<keyword evidence="8" id="KW-1185">Reference proteome</keyword>
<dbReference type="Gene3D" id="1.20.1250.20">
    <property type="entry name" value="MFS general substrate transporter like domains"/>
    <property type="match status" value="1"/>
</dbReference>
<feature type="transmembrane region" description="Helical" evidence="5">
    <location>
        <begin position="73"/>
        <end position="93"/>
    </location>
</feature>
<protein>
    <submittedName>
        <fullName evidence="7">Major facilitator superfamily domain-containing protein</fullName>
    </submittedName>
</protein>
<feature type="transmembrane region" description="Helical" evidence="5">
    <location>
        <begin position="396"/>
        <end position="421"/>
    </location>
</feature>
<feature type="transmembrane region" description="Helical" evidence="5">
    <location>
        <begin position="321"/>
        <end position="343"/>
    </location>
</feature>
<dbReference type="InterPro" id="IPR020846">
    <property type="entry name" value="MFS_dom"/>
</dbReference>
<evidence type="ECO:0000313" key="7">
    <source>
        <dbReference type="EMBL" id="KAF8890526.1"/>
    </source>
</evidence>
<dbReference type="GO" id="GO:0022857">
    <property type="term" value="F:transmembrane transporter activity"/>
    <property type="evidence" value="ECO:0007669"/>
    <property type="project" value="InterPro"/>
</dbReference>
<feature type="transmembrane region" description="Helical" evidence="5">
    <location>
        <begin position="286"/>
        <end position="309"/>
    </location>
</feature>
<comment type="caution">
    <text evidence="7">The sequence shown here is derived from an EMBL/GenBank/DDBJ whole genome shotgun (WGS) entry which is preliminary data.</text>
</comment>
<feature type="transmembrane region" description="Helical" evidence="5">
    <location>
        <begin position="162"/>
        <end position="185"/>
    </location>
</feature>
<keyword evidence="2 5" id="KW-0812">Transmembrane</keyword>
<evidence type="ECO:0000259" key="6">
    <source>
        <dbReference type="PROSITE" id="PS50850"/>
    </source>
</evidence>
<dbReference type="PROSITE" id="PS50850">
    <property type="entry name" value="MFS"/>
    <property type="match status" value="1"/>
</dbReference>
<dbReference type="InterPro" id="IPR011701">
    <property type="entry name" value="MFS"/>
</dbReference>
<gene>
    <name evidence="7" type="ORF">CPB84DRAFT_1683569</name>
</gene>
<dbReference type="OrthoDB" id="2585655at2759"/>
<proteinExistence type="predicted"/>
<evidence type="ECO:0000256" key="1">
    <source>
        <dbReference type="ARBA" id="ARBA00004141"/>
    </source>
</evidence>
<feature type="transmembrane region" description="Helical" evidence="5">
    <location>
        <begin position="34"/>
        <end position="53"/>
    </location>
</feature>